<dbReference type="Proteomes" id="UP001500218">
    <property type="component" value="Unassembled WGS sequence"/>
</dbReference>
<protein>
    <submittedName>
        <fullName evidence="2">Alpha/beta hydrolase</fullName>
    </submittedName>
</protein>
<accession>A0ABP4YNT2</accession>
<evidence type="ECO:0000259" key="1">
    <source>
        <dbReference type="Pfam" id="PF00561"/>
    </source>
</evidence>
<organism evidence="2 3">
    <name type="scientific">Luedemannella flava</name>
    <dbReference type="NCBI Taxonomy" id="349316"/>
    <lineage>
        <taxon>Bacteria</taxon>
        <taxon>Bacillati</taxon>
        <taxon>Actinomycetota</taxon>
        <taxon>Actinomycetes</taxon>
        <taxon>Micromonosporales</taxon>
        <taxon>Micromonosporaceae</taxon>
        <taxon>Luedemannella</taxon>
    </lineage>
</organism>
<sequence length="302" mass="32486">MIPAGMSQHEVPVGGDRRLMVEVSGNRDGMPVFLMHGTPGSRSGPKPRGSVSYRLGVLLISYDRPGYGRSTRHPGRGVADAARDVAAIADALGIDRFAVVGRSGGGPHALACAALLPQRVVRTAVLVSLAPANARDLNWYDGMTPGNVAAYTWADNDYPALKKELTSRAASLAVDPESMFEGLRTELEAADRRVVDNVAIRRQLAQSYTEALRDGPFGWLDDVLAFRADWGFDLGAITSPVRIWHGADDRFSPVSHAQWLARQIPGAVIDVRPGAAHFNAVEILPEILSWVAAVAPHQRDGD</sequence>
<evidence type="ECO:0000313" key="2">
    <source>
        <dbReference type="EMBL" id="GAA1817782.1"/>
    </source>
</evidence>
<dbReference type="PANTHER" id="PTHR43433">
    <property type="entry name" value="HYDROLASE, ALPHA/BETA FOLD FAMILY PROTEIN"/>
    <property type="match status" value="1"/>
</dbReference>
<dbReference type="InterPro" id="IPR000073">
    <property type="entry name" value="AB_hydrolase_1"/>
</dbReference>
<reference evidence="3" key="1">
    <citation type="journal article" date="2019" name="Int. J. Syst. Evol. Microbiol.">
        <title>The Global Catalogue of Microorganisms (GCM) 10K type strain sequencing project: providing services to taxonomists for standard genome sequencing and annotation.</title>
        <authorList>
            <consortium name="The Broad Institute Genomics Platform"/>
            <consortium name="The Broad Institute Genome Sequencing Center for Infectious Disease"/>
            <person name="Wu L."/>
            <person name="Ma J."/>
        </authorList>
    </citation>
    <scope>NUCLEOTIDE SEQUENCE [LARGE SCALE GENOMIC DNA]</scope>
    <source>
        <strain evidence="3">JCM 13250</strain>
    </source>
</reference>
<dbReference type="EMBL" id="BAAALT010000150">
    <property type="protein sequence ID" value="GAA1817782.1"/>
    <property type="molecule type" value="Genomic_DNA"/>
</dbReference>
<name>A0ABP4YNT2_9ACTN</name>
<comment type="caution">
    <text evidence="2">The sequence shown here is derived from an EMBL/GenBank/DDBJ whole genome shotgun (WGS) entry which is preliminary data.</text>
</comment>
<feature type="domain" description="AB hydrolase-1" evidence="1">
    <location>
        <begin position="31"/>
        <end position="268"/>
    </location>
</feature>
<dbReference type="GO" id="GO:0016787">
    <property type="term" value="F:hydrolase activity"/>
    <property type="evidence" value="ECO:0007669"/>
    <property type="project" value="UniProtKB-KW"/>
</dbReference>
<dbReference type="SUPFAM" id="SSF53474">
    <property type="entry name" value="alpha/beta-Hydrolases"/>
    <property type="match status" value="1"/>
</dbReference>
<keyword evidence="3" id="KW-1185">Reference proteome</keyword>
<dbReference type="InterPro" id="IPR029058">
    <property type="entry name" value="AB_hydrolase_fold"/>
</dbReference>
<dbReference type="Pfam" id="PF00561">
    <property type="entry name" value="Abhydrolase_1"/>
    <property type="match status" value="1"/>
</dbReference>
<dbReference type="PANTHER" id="PTHR43433:SF10">
    <property type="entry name" value="AB HYDROLASE-1 DOMAIN-CONTAINING PROTEIN"/>
    <property type="match status" value="1"/>
</dbReference>
<dbReference type="InterPro" id="IPR050471">
    <property type="entry name" value="AB_hydrolase"/>
</dbReference>
<proteinExistence type="predicted"/>
<evidence type="ECO:0000313" key="3">
    <source>
        <dbReference type="Proteomes" id="UP001500218"/>
    </source>
</evidence>
<gene>
    <name evidence="2" type="ORF">GCM10009682_43240</name>
</gene>
<keyword evidence="2" id="KW-0378">Hydrolase</keyword>
<dbReference type="Gene3D" id="3.40.50.1820">
    <property type="entry name" value="alpha/beta hydrolase"/>
    <property type="match status" value="1"/>
</dbReference>